<dbReference type="RefSeq" id="WP_203381054.1">
    <property type="nucleotide sequence ID" value="NZ_JAENHP010000017.1"/>
</dbReference>
<dbReference type="PANTHER" id="PTHR43214:SF24">
    <property type="entry name" value="TRANSCRIPTIONAL REGULATORY PROTEIN NARL-RELATED"/>
    <property type="match status" value="1"/>
</dbReference>
<dbReference type="PANTHER" id="PTHR43214">
    <property type="entry name" value="TWO-COMPONENT RESPONSE REGULATOR"/>
    <property type="match status" value="1"/>
</dbReference>
<dbReference type="PROSITE" id="PS50043">
    <property type="entry name" value="HTH_LUXR_2"/>
    <property type="match status" value="1"/>
</dbReference>
<keyword evidence="9" id="KW-1185">Reference proteome</keyword>
<feature type="domain" description="HTH luxR-type" evidence="6">
    <location>
        <begin position="156"/>
        <end position="221"/>
    </location>
</feature>
<dbReference type="SMART" id="SM00448">
    <property type="entry name" value="REC"/>
    <property type="match status" value="1"/>
</dbReference>
<reference evidence="8 9" key="1">
    <citation type="submission" date="2021-01" db="EMBL/GenBank/DDBJ databases">
        <title>Actinoplanes sp. nov. LDG1-06 isolated from lichen.</title>
        <authorList>
            <person name="Saeng-In P."/>
            <person name="Phongsopitanun W."/>
            <person name="Kanchanasin P."/>
            <person name="Yuki M."/>
            <person name="Kudo T."/>
            <person name="Ohkuma M."/>
            <person name="Tanasupawat S."/>
        </authorList>
    </citation>
    <scope>NUCLEOTIDE SEQUENCE [LARGE SCALE GENOMIC DNA]</scope>
    <source>
        <strain evidence="8 9">LDG1-06</strain>
    </source>
</reference>
<feature type="domain" description="Response regulatory" evidence="7">
    <location>
        <begin position="17"/>
        <end position="128"/>
    </location>
</feature>
<evidence type="ECO:0000256" key="3">
    <source>
        <dbReference type="ARBA" id="ARBA00023125"/>
    </source>
</evidence>
<dbReference type="SUPFAM" id="SSF52172">
    <property type="entry name" value="CheY-like"/>
    <property type="match status" value="1"/>
</dbReference>
<keyword evidence="4" id="KW-0804">Transcription</keyword>
<dbReference type="InterPro" id="IPR039420">
    <property type="entry name" value="WalR-like"/>
</dbReference>
<dbReference type="CDD" id="cd17535">
    <property type="entry name" value="REC_NarL-like"/>
    <property type="match status" value="1"/>
</dbReference>
<dbReference type="Pfam" id="PF00196">
    <property type="entry name" value="GerE"/>
    <property type="match status" value="1"/>
</dbReference>
<dbReference type="Gene3D" id="3.40.50.2300">
    <property type="match status" value="1"/>
</dbReference>
<accession>A0ABS2APD6</accession>
<evidence type="ECO:0000256" key="1">
    <source>
        <dbReference type="ARBA" id="ARBA00022553"/>
    </source>
</evidence>
<name>A0ABS2APD6_9ACTN</name>
<dbReference type="InterPro" id="IPR016032">
    <property type="entry name" value="Sig_transdc_resp-reg_C-effctor"/>
</dbReference>
<proteinExistence type="predicted"/>
<protein>
    <submittedName>
        <fullName evidence="8">Response regulator transcription factor</fullName>
    </submittedName>
</protein>
<evidence type="ECO:0000256" key="2">
    <source>
        <dbReference type="ARBA" id="ARBA00023015"/>
    </source>
</evidence>
<evidence type="ECO:0000256" key="4">
    <source>
        <dbReference type="ARBA" id="ARBA00023163"/>
    </source>
</evidence>
<dbReference type="EMBL" id="JAENHP010000017">
    <property type="protein sequence ID" value="MBM2621079.1"/>
    <property type="molecule type" value="Genomic_DNA"/>
</dbReference>
<keyword evidence="1" id="KW-0597">Phosphoprotein</keyword>
<dbReference type="PROSITE" id="PS50110">
    <property type="entry name" value="RESPONSE_REGULATORY"/>
    <property type="match status" value="1"/>
</dbReference>
<evidence type="ECO:0000313" key="8">
    <source>
        <dbReference type="EMBL" id="MBM2621079.1"/>
    </source>
</evidence>
<dbReference type="SMART" id="SM00421">
    <property type="entry name" value="HTH_LUXR"/>
    <property type="match status" value="1"/>
</dbReference>
<comment type="caution">
    <text evidence="5">Lacks conserved residue(s) required for the propagation of feature annotation.</text>
</comment>
<dbReference type="InterPro" id="IPR058245">
    <property type="entry name" value="NreC/VraR/RcsB-like_REC"/>
</dbReference>
<evidence type="ECO:0000313" key="9">
    <source>
        <dbReference type="Proteomes" id="UP000632138"/>
    </source>
</evidence>
<dbReference type="PRINTS" id="PR00038">
    <property type="entry name" value="HTHLUXR"/>
</dbReference>
<evidence type="ECO:0000259" key="6">
    <source>
        <dbReference type="PROSITE" id="PS50043"/>
    </source>
</evidence>
<dbReference type="Pfam" id="PF00072">
    <property type="entry name" value="Response_reg"/>
    <property type="match status" value="1"/>
</dbReference>
<gene>
    <name evidence="8" type="ORF">JIG36_36820</name>
</gene>
<evidence type="ECO:0000256" key="5">
    <source>
        <dbReference type="PROSITE-ProRule" id="PRU00169"/>
    </source>
</evidence>
<evidence type="ECO:0000259" key="7">
    <source>
        <dbReference type="PROSITE" id="PS50110"/>
    </source>
</evidence>
<dbReference type="CDD" id="cd06170">
    <property type="entry name" value="LuxR_C_like"/>
    <property type="match status" value="1"/>
</dbReference>
<keyword evidence="2" id="KW-0805">Transcription regulation</keyword>
<dbReference type="Proteomes" id="UP000632138">
    <property type="component" value="Unassembled WGS sequence"/>
</dbReference>
<organism evidence="8 9">
    <name type="scientific">Paractinoplanes ovalisporus</name>
    <dbReference type="NCBI Taxonomy" id="2810368"/>
    <lineage>
        <taxon>Bacteria</taxon>
        <taxon>Bacillati</taxon>
        <taxon>Actinomycetota</taxon>
        <taxon>Actinomycetes</taxon>
        <taxon>Micromonosporales</taxon>
        <taxon>Micromonosporaceae</taxon>
        <taxon>Paractinoplanes</taxon>
    </lineage>
</organism>
<dbReference type="PROSITE" id="PS00622">
    <property type="entry name" value="HTH_LUXR_1"/>
    <property type="match status" value="1"/>
</dbReference>
<dbReference type="InterPro" id="IPR001789">
    <property type="entry name" value="Sig_transdc_resp-reg_receiver"/>
</dbReference>
<keyword evidence="3" id="KW-0238">DNA-binding</keyword>
<dbReference type="SUPFAM" id="SSF46894">
    <property type="entry name" value="C-terminal effector domain of the bipartite response regulators"/>
    <property type="match status" value="1"/>
</dbReference>
<dbReference type="InterPro" id="IPR011006">
    <property type="entry name" value="CheY-like_superfamily"/>
</dbReference>
<comment type="caution">
    <text evidence="8">The sequence shown here is derived from an EMBL/GenBank/DDBJ whole genome shotgun (WGS) entry which is preliminary data.</text>
</comment>
<sequence length="229" mass="24219">MLGHETPLGLAAPTTIRVVVADDEPLIRAGLAALLSADTGIDVVAEARTGFDAVTAASVLEPDVLVLGLPSGDEPDVIADAARSVRVLATTADYSAPRVWAALRAGAAGFLLKSRPPEVLQAAVRAVALAGVWLDDVFVTDMLGEMAGRAPDRATSSVLIRRLTPREREVLVLLANGLGNEEIAEHLFLSEGTVRTHIGHILMKLECRDRTRAVVTAYRTGLVGALPHW</sequence>
<dbReference type="InterPro" id="IPR000792">
    <property type="entry name" value="Tscrpt_reg_LuxR_C"/>
</dbReference>